<evidence type="ECO:0000313" key="2">
    <source>
        <dbReference type="Proteomes" id="UP000192611"/>
    </source>
</evidence>
<dbReference type="InterPro" id="IPR042081">
    <property type="entry name" value="RNA_2'-PTrans_C"/>
</dbReference>
<dbReference type="GO" id="GO:0016740">
    <property type="term" value="F:transferase activity"/>
    <property type="evidence" value="ECO:0007669"/>
    <property type="project" value="InterPro"/>
</dbReference>
<dbReference type="Gene3D" id="3.20.170.30">
    <property type="match status" value="1"/>
</dbReference>
<dbReference type="EMBL" id="NATQ01000028">
    <property type="protein sequence ID" value="OQX90789.1"/>
    <property type="molecule type" value="Genomic_DNA"/>
</dbReference>
<dbReference type="InterPro" id="IPR042080">
    <property type="entry name" value="RNA_2'-PTrans_N"/>
</dbReference>
<comment type="caution">
    <text evidence="1">The sequence shown here is derived from an EMBL/GenBank/DDBJ whole genome shotgun (WGS) entry which is preliminary data.</text>
</comment>
<proteinExistence type="predicted"/>
<dbReference type="Pfam" id="PF01885">
    <property type="entry name" value="PTS_2-RNA"/>
    <property type="match status" value="1"/>
</dbReference>
<reference evidence="2" key="1">
    <citation type="submission" date="2017-03" db="EMBL/GenBank/DDBJ databases">
        <title>Novel pathways for hydrocarbon cycling and metabolic interdependencies in hydrothermal sediment communities.</title>
        <authorList>
            <person name="Dombrowski N."/>
            <person name="Seitz K."/>
            <person name="Teske A."/>
            <person name="Baker B."/>
        </authorList>
    </citation>
    <scope>NUCLEOTIDE SEQUENCE [LARGE SCALE GENOMIC DNA]</scope>
</reference>
<evidence type="ECO:0008006" key="3">
    <source>
        <dbReference type="Google" id="ProtNLM"/>
    </source>
</evidence>
<dbReference type="InterPro" id="IPR002745">
    <property type="entry name" value="Ptrans_KptA/Tpt1"/>
</dbReference>
<name>A0A1W9S1S3_9BACT</name>
<dbReference type="AlphaFoldDB" id="A0A1W9S1S3"/>
<dbReference type="Gene3D" id="1.10.10.970">
    <property type="entry name" value="RNA 2'-phosphotransferase, Tpt1/KptA family, N-terminal domain"/>
    <property type="match status" value="1"/>
</dbReference>
<organism evidence="1 2">
    <name type="scientific">Candidatus Coatesbacteria bacterium 4484_99</name>
    <dbReference type="NCBI Taxonomy" id="1970774"/>
    <lineage>
        <taxon>Bacteria</taxon>
        <taxon>Candidatus Coatesiibacteriota</taxon>
    </lineage>
</organism>
<accession>A0A1W9S1S3</accession>
<dbReference type="SUPFAM" id="SSF56399">
    <property type="entry name" value="ADP-ribosylation"/>
    <property type="match status" value="1"/>
</dbReference>
<evidence type="ECO:0000313" key="1">
    <source>
        <dbReference type="EMBL" id="OQX90789.1"/>
    </source>
</evidence>
<protein>
    <recommendedName>
        <fullName evidence="3">RNA 2'-phosphotransferase</fullName>
    </recommendedName>
</protein>
<sequence>MSRNIRLSLFNLAISILKLIVMSKLTRSEREKLKTMVLKILRDNPDKTGLSPDEWGFVAIDELISICEVKIPWARESWVVDLLKDPDFEILEGKYVRARDGHNYYVEPEPEVAEPPGVLYAVVPKIMLKTVLKSGLKTLKGRFTRLYQTVDEAWYFSMKGSGSDVIISIKSQKAYEKGVKFFLSQRCYNVRYIPPEYLSVKIPRGEFEK</sequence>
<gene>
    <name evidence="1" type="ORF">B6D57_02045</name>
</gene>
<dbReference type="Proteomes" id="UP000192611">
    <property type="component" value="Unassembled WGS sequence"/>
</dbReference>